<dbReference type="AlphaFoldDB" id="A0A5J4Z3R8"/>
<comment type="caution">
    <text evidence="2">The sequence shown here is derived from an EMBL/GenBank/DDBJ whole genome shotgun (WGS) entry which is preliminary data.</text>
</comment>
<organism evidence="2 3">
    <name type="scientific">Porphyridium purpureum</name>
    <name type="common">Red alga</name>
    <name type="synonym">Porphyridium cruentum</name>
    <dbReference type="NCBI Taxonomy" id="35688"/>
    <lineage>
        <taxon>Eukaryota</taxon>
        <taxon>Rhodophyta</taxon>
        <taxon>Bangiophyceae</taxon>
        <taxon>Porphyridiales</taxon>
        <taxon>Porphyridiaceae</taxon>
        <taxon>Porphyridium</taxon>
    </lineage>
</organism>
<keyword evidence="3" id="KW-1185">Reference proteome</keyword>
<feature type="transmembrane region" description="Helical" evidence="1">
    <location>
        <begin position="174"/>
        <end position="194"/>
    </location>
</feature>
<dbReference type="Proteomes" id="UP000324585">
    <property type="component" value="Unassembled WGS sequence"/>
</dbReference>
<evidence type="ECO:0000313" key="2">
    <source>
        <dbReference type="EMBL" id="KAA8497603.1"/>
    </source>
</evidence>
<protein>
    <submittedName>
        <fullName evidence="2">Uncharacterized protein</fullName>
    </submittedName>
</protein>
<gene>
    <name evidence="2" type="ORF">FVE85_5188</name>
</gene>
<dbReference type="EMBL" id="VRMN01000001">
    <property type="protein sequence ID" value="KAA8497603.1"/>
    <property type="molecule type" value="Genomic_DNA"/>
</dbReference>
<reference evidence="3" key="1">
    <citation type="journal article" date="2019" name="Nat. Commun.">
        <title>Expansion of phycobilisome linker gene families in mesophilic red algae.</title>
        <authorList>
            <person name="Lee J."/>
            <person name="Kim D."/>
            <person name="Bhattacharya D."/>
            <person name="Yoon H.S."/>
        </authorList>
    </citation>
    <scope>NUCLEOTIDE SEQUENCE [LARGE SCALE GENOMIC DNA]</scope>
    <source>
        <strain evidence="3">CCMP 1328</strain>
    </source>
</reference>
<keyword evidence="1" id="KW-0472">Membrane</keyword>
<sequence length="296" mass="32429">MAFLNFDPDVVLAQLDEALVHATRKSGSRAATVRDLVHALRDDHVLVAVKSMRGSLSAEYGGWDSFGHLLLATRQNHFSLYADPDNENRLFLQSQEQDLKGMQKDFESHRLRIKVLRCSAAQVQRLNDCVERAAHRIRDAVNLNPIGGIGAEIGHAMTCAVDAAASAGHVFSNAVAYSLCLFASGMLLSGAVIMRTSCFMRNMAVSCSGFLATSSMFGLRNHVRQPALEYEQPSRKHTNCVIIIAEVCLEADFASITGLSPAQCYEQFGSGFLDAHALRNSSKRSLETAMRQNSYS</sequence>
<keyword evidence="1" id="KW-1133">Transmembrane helix</keyword>
<accession>A0A5J4Z3R8</accession>
<keyword evidence="1" id="KW-0812">Transmembrane</keyword>
<evidence type="ECO:0000313" key="3">
    <source>
        <dbReference type="Proteomes" id="UP000324585"/>
    </source>
</evidence>
<evidence type="ECO:0000256" key="1">
    <source>
        <dbReference type="SAM" id="Phobius"/>
    </source>
</evidence>
<name>A0A5J4Z3R8_PORPP</name>
<proteinExistence type="predicted"/>